<dbReference type="InParanoid" id="Q9U2E7"/>
<dbReference type="CTD" id="174917"/>
<dbReference type="WormBase" id="Y46G5A.22a">
    <property type="protein sequence ID" value="CE21999"/>
    <property type="gene ID" value="WBGene00012912"/>
</dbReference>
<sequence length="295" mass="34172">MRKSTTRRSHSEKSSSRGSMSSPPTRFYPSEDSESIYSTRKCSKRTTTTATTDEEKPNNSYYIDDIYDSTEEYQVTFPTVELKLPRQRKHCRRRSKRQDQAQGEHVTITKCVDRRQVYGEPDNKNTISEHSTYTYSTHPERCSQAGRTSRSNSYSDATDATYRTENSQNRLQTLGNCATSIGNFFRNNPRFTKLVFGIILCYLVVCNLEILIPRVIALVVRLSYPWARYWAVVVEQFFMSIANMFTRMDAIIFASYCEFAARYCRSRRLMCDVTCSFVDHVLSQARPNLTPIPQN</sequence>
<gene>
    <name evidence="3" type="ORF">CELE_Y46G5A.22</name>
    <name evidence="3 5" type="ORF">Y46G5A.22</name>
</gene>
<dbReference type="Proteomes" id="UP000001940">
    <property type="component" value="Chromosome II"/>
</dbReference>
<dbReference type="HOGENOM" id="CLU_082217_0_0_1"/>
<protein>
    <submittedName>
        <fullName evidence="3">G_PROTEIN_RECEP_F1_2 domain-containing protein</fullName>
    </submittedName>
</protein>
<dbReference type="ExpressionAtlas" id="Q9U2E7">
    <property type="expression patterns" value="baseline and differential"/>
</dbReference>
<proteinExistence type="predicted"/>
<dbReference type="Bgee" id="WBGene00012912">
    <property type="expression patterns" value="Expressed in larva and 2 other cell types or tissues"/>
</dbReference>
<dbReference type="PaxDb" id="6239-Y46G5A.22a"/>
<feature type="region of interest" description="Disordered" evidence="1">
    <location>
        <begin position="86"/>
        <end position="105"/>
    </location>
</feature>
<dbReference type="RefSeq" id="NP_496726.1">
    <property type="nucleotide sequence ID" value="NM_064325.3"/>
</dbReference>
<evidence type="ECO:0000313" key="3">
    <source>
        <dbReference type="EMBL" id="CAB60364.1"/>
    </source>
</evidence>
<feature type="transmembrane region" description="Helical" evidence="2">
    <location>
        <begin position="194"/>
        <end position="220"/>
    </location>
</feature>
<accession>Q9U2E7</accession>
<dbReference type="GeneID" id="174917"/>
<dbReference type="OMA" id="ANMFTRM"/>
<dbReference type="STRING" id="6239.Y46G5A.22a.1"/>
<dbReference type="FunCoup" id="Q9U2E7">
    <property type="interactions" value="317"/>
</dbReference>
<feature type="compositionally biased region" description="Polar residues" evidence="1">
    <location>
        <begin position="145"/>
        <end position="166"/>
    </location>
</feature>
<dbReference type="KEGG" id="cel:CELE_Y46G5A.22"/>
<dbReference type="AGR" id="WB:WBGene00012912"/>
<dbReference type="EMBL" id="BX284602">
    <property type="protein sequence ID" value="CAB60364.1"/>
    <property type="molecule type" value="Genomic_DNA"/>
</dbReference>
<evidence type="ECO:0000256" key="1">
    <source>
        <dbReference type="SAM" id="MobiDB-lite"/>
    </source>
</evidence>
<dbReference type="UCSC" id="Y46G5A.22b">
    <property type="organism name" value="c. elegans"/>
</dbReference>
<dbReference type="eggNOG" id="ENOG502SG7Q">
    <property type="taxonomic scope" value="Eukaryota"/>
</dbReference>
<evidence type="ECO:0000256" key="2">
    <source>
        <dbReference type="SAM" id="Phobius"/>
    </source>
</evidence>
<accession>Q9U2E6</accession>
<feature type="compositionally biased region" description="Polar residues" evidence="1">
    <location>
        <begin position="124"/>
        <end position="137"/>
    </location>
</feature>
<dbReference type="AlphaFoldDB" id="Q9U2E7"/>
<feature type="compositionally biased region" description="Basic residues" evidence="1">
    <location>
        <begin position="86"/>
        <end position="96"/>
    </location>
</feature>
<reference evidence="3 4" key="1">
    <citation type="journal article" date="1998" name="Science">
        <title>Genome sequence of the nematode C. elegans: a platform for investigating biology.</title>
        <authorList>
            <consortium name="The C. elegans sequencing consortium"/>
            <person name="Sulson J.E."/>
            <person name="Waterston R."/>
        </authorList>
    </citation>
    <scope>NUCLEOTIDE SEQUENCE [LARGE SCALE GENOMIC DNA]</scope>
    <source>
        <strain evidence="3 4">Bristol N2</strain>
    </source>
</reference>
<feature type="compositionally biased region" description="Low complexity" evidence="1">
    <location>
        <begin position="16"/>
        <end position="25"/>
    </location>
</feature>
<dbReference type="OrthoDB" id="5814315at2759"/>
<keyword evidence="2" id="KW-1133">Transmembrane helix</keyword>
<name>Q9U2E7_CAEEL</name>
<feature type="region of interest" description="Disordered" evidence="1">
    <location>
        <begin position="119"/>
        <end position="166"/>
    </location>
</feature>
<feature type="transmembrane region" description="Helical" evidence="2">
    <location>
        <begin position="226"/>
        <end position="245"/>
    </location>
</feature>
<keyword evidence="2" id="KW-0472">Membrane</keyword>
<keyword evidence="2" id="KW-0812">Transmembrane</keyword>
<keyword evidence="4" id="KW-1185">Reference proteome</keyword>
<organism evidence="3 4">
    <name type="scientific">Caenorhabditis elegans</name>
    <dbReference type="NCBI Taxonomy" id="6239"/>
    <lineage>
        <taxon>Eukaryota</taxon>
        <taxon>Metazoa</taxon>
        <taxon>Ecdysozoa</taxon>
        <taxon>Nematoda</taxon>
        <taxon>Chromadorea</taxon>
        <taxon>Rhabditida</taxon>
        <taxon>Rhabditina</taxon>
        <taxon>Rhabditomorpha</taxon>
        <taxon>Rhabditoidea</taxon>
        <taxon>Rhabditidae</taxon>
        <taxon>Peloderinae</taxon>
        <taxon>Caenorhabditis</taxon>
    </lineage>
</organism>
<evidence type="ECO:0000313" key="4">
    <source>
        <dbReference type="Proteomes" id="UP000001940"/>
    </source>
</evidence>
<feature type="region of interest" description="Disordered" evidence="1">
    <location>
        <begin position="1"/>
        <end position="61"/>
    </location>
</feature>
<evidence type="ECO:0000313" key="5">
    <source>
        <dbReference type="WormBase" id="Y46G5A.22a"/>
    </source>
</evidence>